<dbReference type="EMBL" id="BN001304">
    <property type="protein sequence ID" value="CBF79246.1"/>
    <property type="molecule type" value="Genomic_DNA"/>
</dbReference>
<feature type="compositionally biased region" description="Polar residues" evidence="1">
    <location>
        <begin position="127"/>
        <end position="137"/>
    </location>
</feature>
<gene>
    <name evidence="2" type="ORF">ANIA_07020</name>
</gene>
<evidence type="ECO:0000256" key="1">
    <source>
        <dbReference type="SAM" id="MobiDB-lite"/>
    </source>
</evidence>
<dbReference type="AlphaFoldDB" id="Q5AXG0"/>
<reference evidence="3" key="2">
    <citation type="journal article" date="2009" name="Fungal Genet. Biol.">
        <title>The 2008 update of the Aspergillus nidulans genome annotation: a community effort.</title>
        <authorList>
            <person name="Wortman J.R."/>
            <person name="Gilsenan J.M."/>
            <person name="Joardar V."/>
            <person name="Deegan J."/>
            <person name="Clutterbuck J."/>
            <person name="Andersen M.R."/>
            <person name="Archer D."/>
            <person name="Bencina M."/>
            <person name="Braus G."/>
            <person name="Coutinho P."/>
            <person name="von Dohren H."/>
            <person name="Doonan J."/>
            <person name="Driessen A.J."/>
            <person name="Durek P."/>
            <person name="Espeso E."/>
            <person name="Fekete E."/>
            <person name="Flipphi M."/>
            <person name="Estrada C.G."/>
            <person name="Geysens S."/>
            <person name="Goldman G."/>
            <person name="de Groot P.W."/>
            <person name="Hansen K."/>
            <person name="Harris S.D."/>
            <person name="Heinekamp T."/>
            <person name="Helmstaedt K."/>
            <person name="Henrissat B."/>
            <person name="Hofmann G."/>
            <person name="Homan T."/>
            <person name="Horio T."/>
            <person name="Horiuchi H."/>
            <person name="James S."/>
            <person name="Jones M."/>
            <person name="Karaffa L."/>
            <person name="Karanyi Z."/>
            <person name="Kato M."/>
            <person name="Keller N."/>
            <person name="Kelly D.E."/>
            <person name="Kiel J.A."/>
            <person name="Kim J.M."/>
            <person name="van der Klei I.J."/>
            <person name="Klis F.M."/>
            <person name="Kovalchuk A."/>
            <person name="Krasevec N."/>
            <person name="Kubicek C.P."/>
            <person name="Liu B."/>
            <person name="Maccabe A."/>
            <person name="Meyer V."/>
            <person name="Mirabito P."/>
            <person name="Miskei M."/>
            <person name="Mos M."/>
            <person name="Mullins J."/>
            <person name="Nelson D.R."/>
            <person name="Nielsen J."/>
            <person name="Oakley B.R."/>
            <person name="Osmani S.A."/>
            <person name="Pakula T."/>
            <person name="Paszewski A."/>
            <person name="Paulsen I."/>
            <person name="Pilsyk S."/>
            <person name="Pocsi I."/>
            <person name="Punt P.J."/>
            <person name="Ram A.F."/>
            <person name="Ren Q."/>
            <person name="Robellet X."/>
            <person name="Robson G."/>
            <person name="Seiboth B."/>
            <person name="van Solingen P."/>
            <person name="Specht T."/>
            <person name="Sun J."/>
            <person name="Taheri-Talesh N."/>
            <person name="Takeshita N."/>
            <person name="Ussery D."/>
            <person name="vanKuyk P.A."/>
            <person name="Visser H."/>
            <person name="van de Vondervoort P.J."/>
            <person name="de Vries R.P."/>
            <person name="Walton J."/>
            <person name="Xiang X."/>
            <person name="Xiong Y."/>
            <person name="Zeng A.P."/>
            <person name="Brandt B.W."/>
            <person name="Cornell M.J."/>
            <person name="van den Hondel C.A."/>
            <person name="Visser J."/>
            <person name="Oliver S.G."/>
            <person name="Turner G."/>
        </authorList>
    </citation>
    <scope>GENOME REANNOTATION</scope>
    <source>
        <strain evidence="3">FGSC A4 / ATCC 38163 / CBS 112.46 / NRRL 194 / M139</strain>
    </source>
</reference>
<evidence type="ECO:0000313" key="3">
    <source>
        <dbReference type="Proteomes" id="UP000000560"/>
    </source>
</evidence>
<dbReference type="Proteomes" id="UP000000560">
    <property type="component" value="Chromosome IV"/>
</dbReference>
<dbReference type="InParanoid" id="Q5AXG0"/>
<accession>Q5AXG0</accession>
<evidence type="ECO:0000313" key="2">
    <source>
        <dbReference type="EMBL" id="CBF79246.1"/>
    </source>
</evidence>
<proteinExistence type="predicted"/>
<dbReference type="KEGG" id="ani:ANIA_07020"/>
<reference evidence="3" key="1">
    <citation type="journal article" date="2005" name="Nature">
        <title>Sequencing of Aspergillus nidulans and comparative analysis with A. fumigatus and A. oryzae.</title>
        <authorList>
            <person name="Galagan J.E."/>
            <person name="Calvo S.E."/>
            <person name="Cuomo C."/>
            <person name="Ma L.J."/>
            <person name="Wortman J.R."/>
            <person name="Batzoglou S."/>
            <person name="Lee S.I."/>
            <person name="Basturkmen M."/>
            <person name="Spevak C.C."/>
            <person name="Clutterbuck J."/>
            <person name="Kapitonov V."/>
            <person name="Jurka J."/>
            <person name="Scazzocchio C."/>
            <person name="Farman M."/>
            <person name="Butler J."/>
            <person name="Purcell S."/>
            <person name="Harris S."/>
            <person name="Braus G.H."/>
            <person name="Draht O."/>
            <person name="Busch S."/>
            <person name="D'Enfert C."/>
            <person name="Bouchier C."/>
            <person name="Goldman G.H."/>
            <person name="Bell-Pedersen D."/>
            <person name="Griffiths-Jones S."/>
            <person name="Doonan J.H."/>
            <person name="Yu J."/>
            <person name="Vienken K."/>
            <person name="Pain A."/>
            <person name="Freitag M."/>
            <person name="Selker E.U."/>
            <person name="Archer D.B."/>
            <person name="Penalva M.A."/>
            <person name="Oakley B.R."/>
            <person name="Momany M."/>
            <person name="Tanaka T."/>
            <person name="Kumagai T."/>
            <person name="Asai K."/>
            <person name="Machida M."/>
            <person name="Nierman W.C."/>
            <person name="Denning D.W."/>
            <person name="Caddick M."/>
            <person name="Hynes M."/>
            <person name="Paoletti M."/>
            <person name="Fischer R."/>
            <person name="Miller B."/>
            <person name="Dyer P."/>
            <person name="Sachs M.S."/>
            <person name="Osmani S.A."/>
            <person name="Birren B.W."/>
        </authorList>
    </citation>
    <scope>NUCLEOTIDE SEQUENCE [LARGE SCALE GENOMIC DNA]</scope>
    <source>
        <strain evidence="3">FGSC A4 / ATCC 38163 / CBS 112.46 / NRRL 194 / M139</strain>
    </source>
</reference>
<dbReference type="VEuPathDB" id="FungiDB:AN7020"/>
<dbReference type="HOGENOM" id="CLU_1777413_0_0_1"/>
<protein>
    <submittedName>
        <fullName evidence="2">Uncharacterized protein</fullName>
    </submittedName>
</protein>
<dbReference type="RefSeq" id="XP_664624.1">
    <property type="nucleotide sequence ID" value="XM_659532.1"/>
</dbReference>
<accession>C8VC77</accession>
<feature type="region of interest" description="Disordered" evidence="1">
    <location>
        <begin position="127"/>
        <end position="146"/>
    </location>
</feature>
<keyword evidence="3" id="KW-1185">Reference proteome</keyword>
<sequence>MFVNSKPAPNPTARAKREMRPDSQIMIIPIVQLQDVLCAMLSLSMRLGIVVCVDMGNISANGDTVQLIQKRINAFRLHDELAFGSLVHLQKKFKQAGTVRSNQILLGLGVSQLARTDVLHCADADSQPQSKYLSSDGKTLGSVGLE</sequence>
<organism evidence="2 3">
    <name type="scientific">Emericella nidulans (strain FGSC A4 / ATCC 38163 / CBS 112.46 / NRRL 194 / M139)</name>
    <name type="common">Aspergillus nidulans</name>
    <dbReference type="NCBI Taxonomy" id="227321"/>
    <lineage>
        <taxon>Eukaryota</taxon>
        <taxon>Fungi</taxon>
        <taxon>Dikarya</taxon>
        <taxon>Ascomycota</taxon>
        <taxon>Pezizomycotina</taxon>
        <taxon>Eurotiomycetes</taxon>
        <taxon>Eurotiomycetidae</taxon>
        <taxon>Eurotiales</taxon>
        <taxon>Aspergillaceae</taxon>
        <taxon>Aspergillus</taxon>
        <taxon>Aspergillus subgen. Nidulantes</taxon>
    </lineage>
</organism>
<dbReference type="GeneID" id="2870095"/>
<name>Q5AXG0_EMENI</name>